<dbReference type="PANTHER" id="PTHR42878">
    <property type="entry name" value="TWO-COMPONENT HISTIDINE KINASE"/>
    <property type="match status" value="1"/>
</dbReference>
<evidence type="ECO:0000313" key="9">
    <source>
        <dbReference type="EMBL" id="SUO94207.1"/>
    </source>
</evidence>
<organism evidence="9 10">
    <name type="scientific">Suttonella ornithocola</name>
    <dbReference type="NCBI Taxonomy" id="279832"/>
    <lineage>
        <taxon>Bacteria</taxon>
        <taxon>Pseudomonadati</taxon>
        <taxon>Pseudomonadota</taxon>
        <taxon>Gammaproteobacteria</taxon>
        <taxon>Cardiobacteriales</taxon>
        <taxon>Cardiobacteriaceae</taxon>
        <taxon>Suttonella</taxon>
    </lineage>
</organism>
<evidence type="ECO:0000259" key="8">
    <source>
        <dbReference type="SMART" id="SM00388"/>
    </source>
</evidence>
<dbReference type="GO" id="GO:0000155">
    <property type="term" value="F:phosphorelay sensor kinase activity"/>
    <property type="evidence" value="ECO:0007669"/>
    <property type="project" value="InterPro"/>
</dbReference>
<dbReference type="InterPro" id="IPR036097">
    <property type="entry name" value="HisK_dim/P_sf"/>
</dbReference>
<keyword evidence="7" id="KW-0902">Two-component regulatory system</keyword>
<gene>
    <name evidence="9" type="primary">creC_1</name>
    <name evidence="9" type="ORF">NCTC13337_00620</name>
</gene>
<name>A0A380MS91_9GAMM</name>
<dbReference type="RefSeq" id="WP_072577545.1">
    <property type="nucleotide sequence ID" value="NZ_LWHB01000200.1"/>
</dbReference>
<dbReference type="GO" id="GO:0005524">
    <property type="term" value="F:ATP binding"/>
    <property type="evidence" value="ECO:0007669"/>
    <property type="project" value="UniProtKB-KW"/>
</dbReference>
<protein>
    <recommendedName>
        <fullName evidence="2">histidine kinase</fullName>
        <ecNumber evidence="2">2.7.13.3</ecNumber>
    </recommendedName>
</protein>
<keyword evidence="10" id="KW-1185">Reference proteome</keyword>
<dbReference type="PANTHER" id="PTHR42878:SF7">
    <property type="entry name" value="SENSOR HISTIDINE KINASE GLRK"/>
    <property type="match status" value="1"/>
</dbReference>
<reference evidence="9 10" key="1">
    <citation type="submission" date="2018-06" db="EMBL/GenBank/DDBJ databases">
        <authorList>
            <consortium name="Pathogen Informatics"/>
            <person name="Doyle S."/>
        </authorList>
    </citation>
    <scope>NUCLEOTIDE SEQUENCE [LARGE SCALE GENOMIC DNA]</scope>
    <source>
        <strain evidence="9 10">NCTC13337</strain>
    </source>
</reference>
<dbReference type="InterPro" id="IPR050351">
    <property type="entry name" value="BphY/WalK/GraS-like"/>
</dbReference>
<dbReference type="Proteomes" id="UP000254601">
    <property type="component" value="Unassembled WGS sequence"/>
</dbReference>
<dbReference type="GO" id="GO:0030295">
    <property type="term" value="F:protein kinase activator activity"/>
    <property type="evidence" value="ECO:0007669"/>
    <property type="project" value="TreeGrafter"/>
</dbReference>
<dbReference type="EMBL" id="UHIC01000001">
    <property type="protein sequence ID" value="SUO94207.1"/>
    <property type="molecule type" value="Genomic_DNA"/>
</dbReference>
<sequence length="127" mass="14225">MKTVSYPKILYVFFESPAITVEQTITTLTHELKTPLTTAQAAAELFSEPMLSAQEQKALTVQIQRAGNKMQTLIERLLALARLENRPQLMYETVSLSKIAKAIMTDYELSLSARALSMALVIEEKYG</sequence>
<evidence type="ECO:0000313" key="10">
    <source>
        <dbReference type="Proteomes" id="UP000254601"/>
    </source>
</evidence>
<dbReference type="GO" id="GO:0000156">
    <property type="term" value="F:phosphorelay response regulator activity"/>
    <property type="evidence" value="ECO:0007669"/>
    <property type="project" value="TreeGrafter"/>
</dbReference>
<evidence type="ECO:0000256" key="1">
    <source>
        <dbReference type="ARBA" id="ARBA00000085"/>
    </source>
</evidence>
<dbReference type="AlphaFoldDB" id="A0A380MS91"/>
<proteinExistence type="predicted"/>
<keyword evidence="6" id="KW-0067">ATP-binding</keyword>
<dbReference type="CDD" id="cd00082">
    <property type="entry name" value="HisKA"/>
    <property type="match status" value="1"/>
</dbReference>
<evidence type="ECO:0000256" key="4">
    <source>
        <dbReference type="ARBA" id="ARBA00022741"/>
    </source>
</evidence>
<evidence type="ECO:0000256" key="7">
    <source>
        <dbReference type="ARBA" id="ARBA00023012"/>
    </source>
</evidence>
<keyword evidence="5" id="KW-0418">Kinase</keyword>
<dbReference type="GO" id="GO:0007234">
    <property type="term" value="P:osmosensory signaling via phosphorelay pathway"/>
    <property type="evidence" value="ECO:0007669"/>
    <property type="project" value="TreeGrafter"/>
</dbReference>
<evidence type="ECO:0000256" key="3">
    <source>
        <dbReference type="ARBA" id="ARBA00022679"/>
    </source>
</evidence>
<dbReference type="Gene3D" id="1.10.287.130">
    <property type="match status" value="1"/>
</dbReference>
<dbReference type="Pfam" id="PF00512">
    <property type="entry name" value="HisKA"/>
    <property type="match status" value="1"/>
</dbReference>
<dbReference type="InterPro" id="IPR003661">
    <property type="entry name" value="HisK_dim/P_dom"/>
</dbReference>
<dbReference type="SUPFAM" id="SSF47384">
    <property type="entry name" value="Homodimeric domain of signal transducing histidine kinase"/>
    <property type="match status" value="1"/>
</dbReference>
<comment type="catalytic activity">
    <reaction evidence="1">
        <text>ATP + protein L-histidine = ADP + protein N-phospho-L-histidine.</text>
        <dbReference type="EC" id="2.7.13.3"/>
    </reaction>
</comment>
<dbReference type="OrthoDB" id="9806130at2"/>
<dbReference type="EC" id="2.7.13.3" evidence="2"/>
<evidence type="ECO:0000256" key="5">
    <source>
        <dbReference type="ARBA" id="ARBA00022777"/>
    </source>
</evidence>
<keyword evidence="4" id="KW-0547">Nucleotide-binding</keyword>
<keyword evidence="3 9" id="KW-0808">Transferase</keyword>
<accession>A0A380MS91</accession>
<evidence type="ECO:0000256" key="6">
    <source>
        <dbReference type="ARBA" id="ARBA00022840"/>
    </source>
</evidence>
<feature type="domain" description="Signal transduction histidine kinase dimerisation/phosphoacceptor" evidence="8">
    <location>
        <begin position="20"/>
        <end position="86"/>
    </location>
</feature>
<dbReference type="SMART" id="SM00388">
    <property type="entry name" value="HisKA"/>
    <property type="match status" value="1"/>
</dbReference>
<evidence type="ECO:0000256" key="2">
    <source>
        <dbReference type="ARBA" id="ARBA00012438"/>
    </source>
</evidence>